<keyword evidence="1" id="KW-0812">Transmembrane</keyword>
<organism evidence="2 3">
    <name type="scientific">Corynebacterium pollutisoli</name>
    <dbReference type="NCBI Taxonomy" id="1610489"/>
    <lineage>
        <taxon>Bacteria</taxon>
        <taxon>Bacillati</taxon>
        <taxon>Actinomycetota</taxon>
        <taxon>Actinomycetes</taxon>
        <taxon>Mycobacteriales</taxon>
        <taxon>Corynebacteriaceae</taxon>
        <taxon>Corynebacterium</taxon>
    </lineage>
</organism>
<dbReference type="Proteomes" id="UP000568696">
    <property type="component" value="Unassembled WGS sequence"/>
</dbReference>
<evidence type="ECO:0000313" key="2">
    <source>
        <dbReference type="EMBL" id="NLP38404.1"/>
    </source>
</evidence>
<keyword evidence="1" id="KW-0472">Membrane</keyword>
<feature type="non-terminal residue" evidence="2">
    <location>
        <position position="1"/>
    </location>
</feature>
<protein>
    <submittedName>
        <fullName evidence="2">MFS transporter</fullName>
    </submittedName>
</protein>
<accession>A0A7X8MU57</accession>
<proteinExistence type="predicted"/>
<gene>
    <name evidence="2" type="ORF">GX356_01590</name>
</gene>
<keyword evidence="1" id="KW-1133">Transmembrane helix</keyword>
<feature type="transmembrane region" description="Helical" evidence="1">
    <location>
        <begin position="52"/>
        <end position="74"/>
    </location>
</feature>
<comment type="caution">
    <text evidence="2">The sequence shown here is derived from an EMBL/GenBank/DDBJ whole genome shotgun (WGS) entry which is preliminary data.</text>
</comment>
<evidence type="ECO:0000313" key="3">
    <source>
        <dbReference type="Proteomes" id="UP000568696"/>
    </source>
</evidence>
<evidence type="ECO:0000256" key="1">
    <source>
        <dbReference type="SAM" id="Phobius"/>
    </source>
</evidence>
<dbReference type="EMBL" id="JAAYSN010000035">
    <property type="protein sequence ID" value="NLP38404.1"/>
    <property type="molecule type" value="Genomic_DNA"/>
</dbReference>
<name>A0A7X8MU57_9CORY</name>
<reference evidence="2 3" key="1">
    <citation type="journal article" date="2020" name="Biotechnol. Biofuels">
        <title>New insights from the biogas microbiome by comprehensive genome-resolved metagenomics of nearly 1600 species originating from multiple anaerobic digesters.</title>
        <authorList>
            <person name="Campanaro S."/>
            <person name="Treu L."/>
            <person name="Rodriguez-R L.M."/>
            <person name="Kovalovszki A."/>
            <person name="Ziels R.M."/>
            <person name="Maus I."/>
            <person name="Zhu X."/>
            <person name="Kougias P.G."/>
            <person name="Basile A."/>
            <person name="Luo G."/>
            <person name="Schluter A."/>
            <person name="Konstantinidis K.T."/>
            <person name="Angelidaki I."/>
        </authorList>
    </citation>
    <scope>NUCLEOTIDE SEQUENCE [LARGE SCALE GENOMIC DNA]</scope>
    <source>
        <strain evidence="2">AS23ysBPME_344</strain>
    </source>
</reference>
<dbReference type="AlphaFoldDB" id="A0A7X8MU57"/>
<sequence length="81" mass="8437">NFLVRPVSKKHFVEPELVEAKLEADRQAVLDAEAEAKEAGRTGGNAGGVHTAVSMVLALFIGASLAFGLLQTAVKAAGLFM</sequence>